<dbReference type="Proteomes" id="UP000289411">
    <property type="component" value="Unassembled WGS sequence"/>
</dbReference>
<evidence type="ECO:0000259" key="5">
    <source>
        <dbReference type="PROSITE" id="PS50949"/>
    </source>
</evidence>
<dbReference type="SMART" id="SM00895">
    <property type="entry name" value="FCD"/>
    <property type="match status" value="1"/>
</dbReference>
<feature type="domain" description="HTH gntR-type" evidence="5">
    <location>
        <begin position="35"/>
        <end position="102"/>
    </location>
</feature>
<dbReference type="Pfam" id="PF00392">
    <property type="entry name" value="GntR"/>
    <property type="match status" value="1"/>
</dbReference>
<dbReference type="SMART" id="SM00345">
    <property type="entry name" value="HTH_GNTR"/>
    <property type="match status" value="1"/>
</dbReference>
<dbReference type="InterPro" id="IPR011711">
    <property type="entry name" value="GntR_C"/>
</dbReference>
<reference evidence="6 7" key="2">
    <citation type="submission" date="2019-02" db="EMBL/GenBank/DDBJ databases">
        <title>'Lichenibacterium ramalinii' gen. nov. sp. nov., 'Lichenibacterium minor' gen. nov. sp. nov.</title>
        <authorList>
            <person name="Pankratov T."/>
        </authorList>
    </citation>
    <scope>NUCLEOTIDE SEQUENCE [LARGE SCALE GENOMIC DNA]</scope>
    <source>
        <strain evidence="6 7">RmlP001</strain>
    </source>
</reference>
<keyword evidence="7" id="KW-1185">Reference proteome</keyword>
<evidence type="ECO:0000256" key="4">
    <source>
        <dbReference type="SAM" id="MobiDB-lite"/>
    </source>
</evidence>
<dbReference type="AlphaFoldDB" id="A0A4V1RJ29"/>
<organism evidence="6 7">
    <name type="scientific">Lichenibacterium ramalinae</name>
    <dbReference type="NCBI Taxonomy" id="2316527"/>
    <lineage>
        <taxon>Bacteria</taxon>
        <taxon>Pseudomonadati</taxon>
        <taxon>Pseudomonadota</taxon>
        <taxon>Alphaproteobacteria</taxon>
        <taxon>Hyphomicrobiales</taxon>
        <taxon>Lichenihabitantaceae</taxon>
        <taxon>Lichenibacterium</taxon>
    </lineage>
</organism>
<keyword evidence="1" id="KW-0805">Transcription regulation</keyword>
<dbReference type="PANTHER" id="PTHR43537:SF50">
    <property type="entry name" value="TRANSCRIPTIONAL REGULATORY PROTEIN"/>
    <property type="match status" value="1"/>
</dbReference>
<accession>A0A4V1RJ29</accession>
<keyword evidence="3" id="KW-0804">Transcription</keyword>
<dbReference type="PANTHER" id="PTHR43537">
    <property type="entry name" value="TRANSCRIPTIONAL REGULATOR, GNTR FAMILY"/>
    <property type="match status" value="1"/>
</dbReference>
<dbReference type="RefSeq" id="WP_129218111.1">
    <property type="nucleotide sequence ID" value="NZ_QYBC01000003.1"/>
</dbReference>
<evidence type="ECO:0000256" key="2">
    <source>
        <dbReference type="ARBA" id="ARBA00023125"/>
    </source>
</evidence>
<dbReference type="GO" id="GO:0003677">
    <property type="term" value="F:DNA binding"/>
    <property type="evidence" value="ECO:0007669"/>
    <property type="project" value="UniProtKB-KW"/>
</dbReference>
<feature type="region of interest" description="Disordered" evidence="4">
    <location>
        <begin position="1"/>
        <end position="20"/>
    </location>
</feature>
<dbReference type="CDD" id="cd07377">
    <property type="entry name" value="WHTH_GntR"/>
    <property type="match status" value="1"/>
</dbReference>
<dbReference type="PROSITE" id="PS50949">
    <property type="entry name" value="HTH_GNTR"/>
    <property type="match status" value="1"/>
</dbReference>
<dbReference type="InterPro" id="IPR036388">
    <property type="entry name" value="WH-like_DNA-bd_sf"/>
</dbReference>
<dbReference type="OrthoDB" id="8114900at2"/>
<comment type="caution">
    <text evidence="6">The sequence shown here is derived from an EMBL/GenBank/DDBJ whole genome shotgun (WGS) entry which is preliminary data.</text>
</comment>
<dbReference type="SUPFAM" id="SSF46785">
    <property type="entry name" value="Winged helix' DNA-binding domain"/>
    <property type="match status" value="1"/>
</dbReference>
<evidence type="ECO:0000313" key="7">
    <source>
        <dbReference type="Proteomes" id="UP000289411"/>
    </source>
</evidence>
<dbReference type="EMBL" id="QYBC01000003">
    <property type="protein sequence ID" value="RYB06757.1"/>
    <property type="molecule type" value="Genomic_DNA"/>
</dbReference>
<name>A0A4V1RJ29_9HYPH</name>
<proteinExistence type="predicted"/>
<dbReference type="InterPro" id="IPR008920">
    <property type="entry name" value="TF_FadR/GntR_C"/>
</dbReference>
<evidence type="ECO:0000313" key="6">
    <source>
        <dbReference type="EMBL" id="RYB06757.1"/>
    </source>
</evidence>
<reference evidence="6 7" key="1">
    <citation type="submission" date="2018-09" db="EMBL/GenBank/DDBJ databases">
        <authorList>
            <person name="Grouzdev D.S."/>
            <person name="Krutkina M.S."/>
        </authorList>
    </citation>
    <scope>NUCLEOTIDE SEQUENCE [LARGE SCALE GENOMIC DNA]</scope>
    <source>
        <strain evidence="6 7">RmlP001</strain>
    </source>
</reference>
<keyword evidence="2" id="KW-0238">DNA-binding</keyword>
<protein>
    <submittedName>
        <fullName evidence="6">GntR family transcriptional regulator</fullName>
    </submittedName>
</protein>
<dbReference type="GO" id="GO:0003700">
    <property type="term" value="F:DNA-binding transcription factor activity"/>
    <property type="evidence" value="ECO:0007669"/>
    <property type="project" value="InterPro"/>
</dbReference>
<evidence type="ECO:0000256" key="1">
    <source>
        <dbReference type="ARBA" id="ARBA00023015"/>
    </source>
</evidence>
<gene>
    <name evidence="6" type="ORF">D3272_05375</name>
</gene>
<evidence type="ECO:0000256" key="3">
    <source>
        <dbReference type="ARBA" id="ARBA00023163"/>
    </source>
</evidence>
<dbReference type="InterPro" id="IPR036390">
    <property type="entry name" value="WH_DNA-bd_sf"/>
</dbReference>
<dbReference type="Gene3D" id="1.20.120.530">
    <property type="entry name" value="GntR ligand-binding domain-like"/>
    <property type="match status" value="1"/>
</dbReference>
<dbReference type="Pfam" id="PF07729">
    <property type="entry name" value="FCD"/>
    <property type="match status" value="1"/>
</dbReference>
<dbReference type="SUPFAM" id="SSF48008">
    <property type="entry name" value="GntR ligand-binding domain-like"/>
    <property type="match status" value="1"/>
</dbReference>
<dbReference type="Gene3D" id="1.10.10.10">
    <property type="entry name" value="Winged helix-like DNA-binding domain superfamily/Winged helix DNA-binding domain"/>
    <property type="match status" value="1"/>
</dbReference>
<sequence length="253" mass="27317">MTKVETLPARRGRPRKAAGTAALGARSASLHLLRSGLHERAAERLRAMIVEGELAPGAALVEVDLSKALGISRTPLREAVKLLARDGLVELRANRSPRVRSLEAADIRELFEALSGVERMAAELAALRITAQELARLADLQAEIVSDHDAGRRSAYFAANRTIHRLIVQAARNRTIADMHAALLGRAEQVRFFALRLEDRWEQSIVEHQDILEALAARDAARAGRLLGAHVGHTADVVASCLAEGIVLAPTAA</sequence>
<dbReference type="InterPro" id="IPR000524">
    <property type="entry name" value="Tscrpt_reg_HTH_GntR"/>
</dbReference>